<name>A0A939IJA7_CLOAM</name>
<dbReference type="InterPro" id="IPR006343">
    <property type="entry name" value="DnaB/C_C"/>
</dbReference>
<dbReference type="PANTHER" id="PTHR37293:SF5">
    <property type="entry name" value="DNA REPLICATION PROTEIN"/>
    <property type="match status" value="1"/>
</dbReference>
<evidence type="ECO:0000259" key="2">
    <source>
        <dbReference type="Pfam" id="PF07261"/>
    </source>
</evidence>
<accession>A0A939IJA7</accession>
<dbReference type="AlphaFoldDB" id="A0A939IJA7"/>
<dbReference type="NCBIfam" id="TIGR01446">
    <property type="entry name" value="DnaD_dom"/>
    <property type="match status" value="1"/>
</dbReference>
<dbReference type="PANTHER" id="PTHR37293">
    <property type="entry name" value="PHAGE REPLICATION PROTEIN-RELATED"/>
    <property type="match status" value="1"/>
</dbReference>
<dbReference type="RefSeq" id="WP_206582202.1">
    <property type="nucleotide sequence ID" value="NZ_JAFJZZ010000002.1"/>
</dbReference>
<organism evidence="3 4">
    <name type="scientific">Clostridium aminobutyricum</name>
    <dbReference type="NCBI Taxonomy" id="33953"/>
    <lineage>
        <taxon>Bacteria</taxon>
        <taxon>Bacillati</taxon>
        <taxon>Bacillota</taxon>
        <taxon>Clostridia</taxon>
        <taxon>Eubacteriales</taxon>
        <taxon>Clostridiaceae</taxon>
        <taxon>Clostridium</taxon>
    </lineage>
</organism>
<reference evidence="3" key="1">
    <citation type="submission" date="2021-02" db="EMBL/GenBank/DDBJ databases">
        <title>Abyssanaerobacter marinus gen.nov., sp., nov, anaerobic bacterium isolated from the Onnuri vent field of Indian Ocean and suggestion of Mogibacteriaceae fam. nov., and proposal of reclassification of ambiguous this family's genus member.</title>
        <authorList>
            <person name="Kim Y.J."/>
            <person name="Yang J.-A."/>
        </authorList>
    </citation>
    <scope>NUCLEOTIDE SEQUENCE</scope>
    <source>
        <strain evidence="3">DSM 2634</strain>
    </source>
</reference>
<keyword evidence="4" id="KW-1185">Reference proteome</keyword>
<dbReference type="Proteomes" id="UP000664545">
    <property type="component" value="Unassembled WGS sequence"/>
</dbReference>
<proteinExistence type="inferred from homology"/>
<dbReference type="InterPro" id="IPR053162">
    <property type="entry name" value="DnaD"/>
</dbReference>
<gene>
    <name evidence="3" type="ORF">JYB65_08420</name>
</gene>
<dbReference type="Gene3D" id="1.10.10.630">
    <property type="entry name" value="DnaD domain-like"/>
    <property type="match status" value="2"/>
</dbReference>
<comment type="similarity">
    <text evidence="1">Belongs to the DnaB/DnaD family.</text>
</comment>
<protein>
    <submittedName>
        <fullName evidence="3">DnaD domain protein</fullName>
    </submittedName>
</protein>
<evidence type="ECO:0000313" key="4">
    <source>
        <dbReference type="Proteomes" id="UP000664545"/>
    </source>
</evidence>
<feature type="domain" description="DnaB/C C-terminal" evidence="2">
    <location>
        <begin position="138"/>
        <end position="210"/>
    </location>
</feature>
<feature type="domain" description="DnaB/C C-terminal" evidence="2">
    <location>
        <begin position="230"/>
        <end position="285"/>
    </location>
</feature>
<dbReference type="EMBL" id="JAFJZZ010000002">
    <property type="protein sequence ID" value="MBN7773384.1"/>
    <property type="molecule type" value="Genomic_DNA"/>
</dbReference>
<dbReference type="Pfam" id="PF07261">
    <property type="entry name" value="DnaB_2"/>
    <property type="match status" value="2"/>
</dbReference>
<dbReference type="SUPFAM" id="SSF158499">
    <property type="entry name" value="DnaD domain-like"/>
    <property type="match status" value="2"/>
</dbReference>
<evidence type="ECO:0000313" key="3">
    <source>
        <dbReference type="EMBL" id="MBN7773384.1"/>
    </source>
</evidence>
<sequence>MQKQFIRKKAKELYLLDTSVENVFINEYMPNAPGDYVKAYLFSLMYADAEVEMSNETIAKQLAMAEEDVLKAWSYWESLGVITKHFEDPKDKFNYSVEFVNLKELLYGKQKSKHKKDKAVNESIQNQLADTDIQQMYKSIEKITGRLLGGNEPMAILSWIEDFGAQPEMIVYAYSYCKNARKKDSVQYVGSVVKEWAEKNLQTTPEIENYLQAIDNKHYLYKRVMKALGFNRNATEEEQRLMDNWFGEMNYKLDKVLEACSKTSGIPNPNINYVNKILSNWLTDKGGTVGNSTKEAAGEKGIHAGVVLKYYDAIREKAENEATERRQEVYRLLPDIKAIDEEIRSLGMRLSKIMVSGASNAKEQMAKFKIKIDVLSEEKAFRLTENNFPVDYMEIHYKCDKCKDTGTDDMGGRCSCFDERLSEAETWQNFSKKV</sequence>
<dbReference type="InterPro" id="IPR034829">
    <property type="entry name" value="DnaD-like_sf"/>
</dbReference>
<evidence type="ECO:0000256" key="1">
    <source>
        <dbReference type="ARBA" id="ARBA00093462"/>
    </source>
</evidence>
<comment type="caution">
    <text evidence="3">The sequence shown here is derived from an EMBL/GenBank/DDBJ whole genome shotgun (WGS) entry which is preliminary data.</text>
</comment>